<evidence type="ECO:0000256" key="5">
    <source>
        <dbReference type="SAM" id="MobiDB-lite"/>
    </source>
</evidence>
<organism evidence="9 10">
    <name type="scientific">Enhygromyxa salina</name>
    <dbReference type="NCBI Taxonomy" id="215803"/>
    <lineage>
        <taxon>Bacteria</taxon>
        <taxon>Pseudomonadati</taxon>
        <taxon>Myxococcota</taxon>
        <taxon>Polyangia</taxon>
        <taxon>Nannocystales</taxon>
        <taxon>Nannocystaceae</taxon>
        <taxon>Enhygromyxa</taxon>
    </lineage>
</organism>
<dbReference type="Pfam" id="PF03534">
    <property type="entry name" value="SpvB"/>
    <property type="match status" value="1"/>
</dbReference>
<dbReference type="PANTHER" id="PTHR32305:SF15">
    <property type="entry name" value="PROTEIN RHSA-RELATED"/>
    <property type="match status" value="1"/>
</dbReference>
<dbReference type="InterPro" id="IPR022385">
    <property type="entry name" value="Rhs_assc_core"/>
</dbReference>
<protein>
    <submittedName>
        <fullName evidence="9">Putative deoxyribonuclease RhsC</fullName>
        <ecNumber evidence="9">3.1.-.-</ecNumber>
    </submittedName>
</protein>
<evidence type="ECO:0000259" key="8">
    <source>
        <dbReference type="Pfam" id="PF25023"/>
    </source>
</evidence>
<evidence type="ECO:0000313" key="10">
    <source>
        <dbReference type="Proteomes" id="UP000238823"/>
    </source>
</evidence>
<evidence type="ECO:0000313" key="9">
    <source>
        <dbReference type="EMBL" id="PRQ09024.1"/>
    </source>
</evidence>
<dbReference type="GO" id="GO:0016787">
    <property type="term" value="F:hydrolase activity"/>
    <property type="evidence" value="ECO:0007669"/>
    <property type="project" value="UniProtKB-KW"/>
</dbReference>
<dbReference type="SUPFAM" id="SSF69318">
    <property type="entry name" value="Integrin alpha N-terminal domain"/>
    <property type="match status" value="1"/>
</dbReference>
<dbReference type="EC" id="3.1.-.-" evidence="9"/>
<dbReference type="InterPro" id="IPR028994">
    <property type="entry name" value="Integrin_alpha_N"/>
</dbReference>
<keyword evidence="6" id="KW-0732">Signal</keyword>
<feature type="signal peptide" evidence="6">
    <location>
        <begin position="1"/>
        <end position="17"/>
    </location>
</feature>
<comment type="subcellular location">
    <subcellularLocation>
        <location evidence="1">Secreted</location>
    </subcellularLocation>
</comment>
<proteinExistence type="predicted"/>
<feature type="domain" description="Teneurin-like YD-shell" evidence="8">
    <location>
        <begin position="1645"/>
        <end position="1901"/>
    </location>
</feature>
<evidence type="ECO:0000256" key="2">
    <source>
        <dbReference type="ARBA" id="ARBA00022525"/>
    </source>
</evidence>
<sequence length="2232" mass="245095">MLLSVAVWLSIAPQARATPLAGSLLQHTLLAGPNAGASSPQRTASSPVGTLPVGFVVDDRGAARYSIPLELPPAARGLEPALSLEYDSQLGDGPLGVGWALGGGNSAITRCGRTLAEDGEVTPVRMTSDDALCLDGQRLMLVDGAPFQLGATYRPKRDDFSRVRVVAQVDADGSNTCHGGYGFEVRRRDGTIATYGCRRDATVTTHLGARTWSLAQLRDRFGNAVNYHYRYETTPVLGPNAQIIGEADVEHYLSTIDYGAHLGLHTSTRHVRLDWETRPDPSHGYSLGAPQRQSSRLARVTSFAANGLAYRYQLTYANPSITGRSLLQAVQQCDAKQVCKPATRFEWEPGEHGFESTPGEVNFAERAFFPFMLFPNNEQYVVDPFAELMTLLDANGDGRTDMFLSAGDGTSNLPEHRGWETWTSQPGAYGQDFEYCGSTRPNFQQCAADGHYLVYESERSGPLALGSHASNGPAVPPMFATDHDGDGRDDVYALGDNVPIPGLPPAGRSFFIARSLAEGGVDQFEFDPGAGLIWLFSGADQTGDGLGDLLFCAGDADLEEPELGTGRWLFAPNVPDVGFNANAVYDTGLVCSSYDKLLHLDHDGDGLASLLVIPAWDAGQHKRIPSKEWSDYAALELDPHADWAGSLAPTGLPPDLAQRWRASLAGHYNNSDIEDDFPRSNQGFGVDRVLDLNDDGLQDILRYELHGGDGPDQLELIYDTIVVDDPPLPEWGGVRIWLNTGAGFVDGGWLMQSEVEGNRSFARFLASGVLDYDGDGVLDYLTPIDDPDGSDWAWTVWISNGDGSFDELPVALDLKLSDIYTSPRASTAFDLTGDGLHDVGVFTSLRWSLRERVGDVPDKLVRIENGLGAWIDISYRSITDYDAPSPIYALDLDSCAYPRRCERDPRIVVDAHRLDSGGQLVPRRFEHRYGMARSDREGRRGLGFVSHETIEYDEDHQPIYRRRVGYSHTYAPELRDFPYTGIPATITEDQRDAQTGQHVVTHIKRIFDYVETEPGYHPYVSQQVARSYELEACADTFCEPDELDEDQRISDVVDTLFELDDYANPTLWTTSIDAGDKTLTYRHEQGHINDGDTWLLGLPIFERTYFLELGQTTREREWIASYDPDTGALKTHTLEPTRPEVFLHTTRSYDAHGNLVSQTASDFAGEQRSSTVSYDDEGVFPIEGVDALGHSSELRWDPGLGVVIEARDPNGLRKVADYDGLGHVTGLRSFAGQVPRGDDTTFSYQMLGPNFDNAVLEIRQETAGHGYDVAHYDRLGRVIKTRSPGHDGVARDVTTRYDRLGRVTHVSLPTIYGLPPDGHDRYEYDFADRLIRHRLPDDVSESWLHQGLELVHIDTGGMIEVTRRDLAGRVIQSVRALGTPDEEQLCFDYGGWELATHVRPDCVGRAALSVDQGEAPPTIKRFVHDDLGRLISSHDPSEGLRSYFYNGHGELARYVDGNDNEVALDRDALGRVIMRSDVDGLTTWSFDQDFIGELDASLSPDGHEQLLAYDDFGRLESLTKVIAGESFELGFAYDDVDRLAEIHYPHSDLLPSFWVRNAYTNHGQLREVRSGPTDALLWRVDDVDGLDRVTMEQFGNGTTTQRSYDPLRPFTQTIESNSELGGALQSLAYTWNHDGTLERREDLLHAQHEAFEYDFLHRVAAVHTGNGQQSHDRHFAYDSLGNLVFATDRGEYEYDSNGRLAVADASGHEWDGNGNLLARTGARAITLSYTAFDKPAELETQGGASSFEYDADQERVYRYSEADARESVYVTELYQRHHDTIGGETQHHYYVPGLERNVATVVDTDDGLTATRATHYLHTDHLGSTDVVSDELGVVEQRMSFDVWGKRRDAEDWSLPEVLAELGAVNLGFTGHEAQEDGGLLNMGGRMYDPQLGRMASADPFVVAPDSTQGWNRYAYVLNQPLSLTDPTGFSPAPSNPDGNSSEVETEAFGHPGDPNGMVGVSQTQPGPGPTPKQGGSSQPRANQQPGENGPGTGNDISFGSVAAGLLGDGLVYMGQRLGTGVDDHPLVGFADAMLPHEGPSQEERRHNTADRVAAHVIHHQQNPPAYVEFSVGMSMVILGGDVELAASLLRGAAAKMAARKLATKALRDKARRETAKRATKKASRGGKAAVETGQAGEAAVRAVYDIGEKKAITIHGRTRIPDGVTKTTISVVSEVKNTAKLAYTRQLRDYADFAAETGKAFHLYVRPGAKISGPLRAAEAAKHVIIREIPF</sequence>
<evidence type="ECO:0000256" key="4">
    <source>
        <dbReference type="ARBA" id="ARBA00023026"/>
    </source>
</evidence>
<evidence type="ECO:0000256" key="1">
    <source>
        <dbReference type="ARBA" id="ARBA00004613"/>
    </source>
</evidence>
<gene>
    <name evidence="9" type="primary">rhsC_2</name>
    <name evidence="9" type="ORF">ENSA7_12950</name>
</gene>
<feature type="region of interest" description="Disordered" evidence="5">
    <location>
        <begin position="1926"/>
        <end position="1997"/>
    </location>
</feature>
<dbReference type="EMBL" id="PVNL01000031">
    <property type="protein sequence ID" value="PRQ09024.1"/>
    <property type="molecule type" value="Genomic_DNA"/>
</dbReference>
<feature type="compositionally biased region" description="Low complexity" evidence="5">
    <location>
        <begin position="1959"/>
        <end position="1980"/>
    </location>
</feature>
<name>A0A2S9YVB7_9BACT</name>
<dbReference type="NCBIfam" id="TIGR03696">
    <property type="entry name" value="Rhs_assc_core"/>
    <property type="match status" value="1"/>
</dbReference>
<feature type="domain" description="Tox-REase-7" evidence="7">
    <location>
        <begin position="2134"/>
        <end position="2216"/>
    </location>
</feature>
<dbReference type="GO" id="GO:0005576">
    <property type="term" value="C:extracellular region"/>
    <property type="evidence" value="ECO:0007669"/>
    <property type="project" value="UniProtKB-SubCell"/>
</dbReference>
<dbReference type="GO" id="GO:0005737">
    <property type="term" value="C:cytoplasm"/>
    <property type="evidence" value="ECO:0007669"/>
    <property type="project" value="InterPro"/>
</dbReference>
<dbReference type="InterPro" id="IPR028903">
    <property type="entry name" value="Tox-REase-7_dom"/>
</dbReference>
<keyword evidence="9" id="KW-0378">Hydrolase</keyword>
<dbReference type="Pfam" id="PF25023">
    <property type="entry name" value="TEN_YD-shell"/>
    <property type="match status" value="1"/>
</dbReference>
<dbReference type="InterPro" id="IPR056823">
    <property type="entry name" value="TEN-like_YD-shell"/>
</dbReference>
<reference evidence="9 10" key="1">
    <citation type="submission" date="2018-03" db="EMBL/GenBank/DDBJ databases">
        <title>Draft Genome Sequences of the Obligatory Marine Myxobacteria Enhygromyxa salina SWB007.</title>
        <authorList>
            <person name="Poehlein A."/>
            <person name="Moghaddam J.A."/>
            <person name="Harms H."/>
            <person name="Alanjari M."/>
            <person name="Koenig G.M."/>
            <person name="Daniel R."/>
            <person name="Schaeberle T.F."/>
        </authorList>
    </citation>
    <scope>NUCLEOTIDE SEQUENCE [LARGE SCALE GENOMIC DNA]</scope>
    <source>
        <strain evidence="9 10">SWB007</strain>
    </source>
</reference>
<dbReference type="Pfam" id="PF15649">
    <property type="entry name" value="Tox-REase-7"/>
    <property type="match status" value="1"/>
</dbReference>
<accession>A0A2S9YVB7</accession>
<dbReference type="InterPro" id="IPR003284">
    <property type="entry name" value="Sal_SpvB"/>
</dbReference>
<dbReference type="Gene3D" id="2.180.10.10">
    <property type="entry name" value="RHS repeat-associated core"/>
    <property type="match status" value="2"/>
</dbReference>
<evidence type="ECO:0000259" key="7">
    <source>
        <dbReference type="Pfam" id="PF15649"/>
    </source>
</evidence>
<dbReference type="InterPro" id="IPR050708">
    <property type="entry name" value="T6SS_VgrG/RHS"/>
</dbReference>
<dbReference type="PANTHER" id="PTHR32305">
    <property type="match status" value="1"/>
</dbReference>
<keyword evidence="3" id="KW-0677">Repeat</keyword>
<feature type="region of interest" description="Disordered" evidence="5">
    <location>
        <begin position="2109"/>
        <end position="2131"/>
    </location>
</feature>
<evidence type="ECO:0000256" key="3">
    <source>
        <dbReference type="ARBA" id="ARBA00022737"/>
    </source>
</evidence>
<evidence type="ECO:0000256" key="6">
    <source>
        <dbReference type="SAM" id="SignalP"/>
    </source>
</evidence>
<keyword evidence="2" id="KW-0964">Secreted</keyword>
<dbReference type="Proteomes" id="UP000238823">
    <property type="component" value="Unassembled WGS sequence"/>
</dbReference>
<comment type="caution">
    <text evidence="9">The sequence shown here is derived from an EMBL/GenBank/DDBJ whole genome shotgun (WGS) entry which is preliminary data.</text>
</comment>
<feature type="chain" id="PRO_5015755739" evidence="6">
    <location>
        <begin position="18"/>
        <end position="2232"/>
    </location>
</feature>
<keyword evidence="4" id="KW-0843">Virulence</keyword>